<reference evidence="1" key="2">
    <citation type="journal article" date="2021" name="PeerJ">
        <title>Extensive microbial diversity within the chicken gut microbiome revealed by metagenomics and culture.</title>
        <authorList>
            <person name="Gilroy R."/>
            <person name="Ravi A."/>
            <person name="Getino M."/>
            <person name="Pursley I."/>
            <person name="Horton D.L."/>
            <person name="Alikhan N.F."/>
            <person name="Baker D."/>
            <person name="Gharbi K."/>
            <person name="Hall N."/>
            <person name="Watson M."/>
            <person name="Adriaenssens E.M."/>
            <person name="Foster-Nyarko E."/>
            <person name="Jarju S."/>
            <person name="Secka A."/>
            <person name="Antonio M."/>
            <person name="Oren A."/>
            <person name="Chaudhuri R.R."/>
            <person name="La Ragione R."/>
            <person name="Hildebrand F."/>
            <person name="Pallen M.J."/>
        </authorList>
    </citation>
    <scope>NUCLEOTIDE SEQUENCE</scope>
    <source>
        <strain evidence="1">7293</strain>
    </source>
</reference>
<dbReference type="Pfam" id="PF18937">
    <property type="entry name" value="DUF5685"/>
    <property type="match status" value="1"/>
</dbReference>
<accession>A0A9D9DZB4</accession>
<proteinExistence type="predicted"/>
<gene>
    <name evidence="1" type="ORF">IAA97_02370</name>
</gene>
<name>A0A9D9DZB4_9SPIO</name>
<evidence type="ECO:0000313" key="1">
    <source>
        <dbReference type="EMBL" id="MBO8435810.1"/>
    </source>
</evidence>
<organism evidence="1 2">
    <name type="scientific">Candidatus Ornithospirochaeta stercoripullorum</name>
    <dbReference type="NCBI Taxonomy" id="2840899"/>
    <lineage>
        <taxon>Bacteria</taxon>
        <taxon>Pseudomonadati</taxon>
        <taxon>Spirochaetota</taxon>
        <taxon>Spirochaetia</taxon>
        <taxon>Spirochaetales</taxon>
        <taxon>Spirochaetaceae</taxon>
        <taxon>Spirochaetaceae incertae sedis</taxon>
        <taxon>Candidatus Ornithospirochaeta</taxon>
    </lineage>
</organism>
<sequence>MFGYVMANASTLSKEEKEIYKAHYCGLCKILREQYGQKAIMVLSYDMVFLEMVLADIADADEEKGKERCLPHPVKEHEYIITKYTRYASDMQMLLGYYSLLDKVRDEGKGKSEEKKMRVLLPELEKKYPRISTTLKNGLKTIEDNEEKNIKDPEEMALLFGKILGEVFVYDDTSFFRDDLRSLGCGLGRFIYLLDAWCDRKKDRKEGAYNPLSDDITEDEIKEMLLDAAAAASAAFERLPLDQHVFILRNILYSGIWSKFREDKK</sequence>
<reference evidence="1" key="1">
    <citation type="submission" date="2020-10" db="EMBL/GenBank/DDBJ databases">
        <authorList>
            <person name="Gilroy R."/>
        </authorList>
    </citation>
    <scope>NUCLEOTIDE SEQUENCE</scope>
    <source>
        <strain evidence="1">7293</strain>
    </source>
</reference>
<dbReference type="Proteomes" id="UP000823615">
    <property type="component" value="Unassembled WGS sequence"/>
</dbReference>
<dbReference type="InterPro" id="IPR043740">
    <property type="entry name" value="DUF5685"/>
</dbReference>
<evidence type="ECO:0000313" key="2">
    <source>
        <dbReference type="Proteomes" id="UP000823615"/>
    </source>
</evidence>
<protein>
    <submittedName>
        <fullName evidence="1">Uncharacterized protein</fullName>
    </submittedName>
</protein>
<dbReference type="EMBL" id="JADIMT010000033">
    <property type="protein sequence ID" value="MBO8435810.1"/>
    <property type="molecule type" value="Genomic_DNA"/>
</dbReference>
<dbReference type="AlphaFoldDB" id="A0A9D9DZB4"/>
<comment type="caution">
    <text evidence="1">The sequence shown here is derived from an EMBL/GenBank/DDBJ whole genome shotgun (WGS) entry which is preliminary data.</text>
</comment>